<sequence length="295" mass="34292">MKKRGFIFFFLLIGVSCSQKNKNSGIEYIKALTIYRTDSVNAYNKGLGVYWFLSHDFNTDSSISRFPISIEPVLFKTHVGKLNKAYLDTLINTIKYLKKFPEGVIPTFDSTSHYCGPEFHMEFKDAEGTHFYSFIVEGSSPITEFSDFFFRMKDLNWAKKDVNNNIVNSDKETVNAAIKAGFYEEIYPHYVTALCGEGINFSKLHGEWRIAGQGKKDTYYKNVFTKGGEYFYERIERDSLTNKFNATYKVDTQQNLIILNKNGSIKKLRILKLTDECFEFEYVKEKYKIANHRIK</sequence>
<proteinExistence type="predicted"/>
<reference evidence="1 2" key="1">
    <citation type="submission" date="2019-01" db="EMBL/GenBank/DDBJ databases">
        <title>Lacibacter sp. strain TTM-7.</title>
        <authorList>
            <person name="Chen W.-M."/>
        </authorList>
    </citation>
    <scope>NUCLEOTIDE SEQUENCE [LARGE SCALE GENOMIC DNA]</scope>
    <source>
        <strain evidence="1 2">TTM-7</strain>
    </source>
</reference>
<organism evidence="1 2">
    <name type="scientific">Lacibacter luteus</name>
    <dbReference type="NCBI Taxonomy" id="2508719"/>
    <lineage>
        <taxon>Bacteria</taxon>
        <taxon>Pseudomonadati</taxon>
        <taxon>Bacteroidota</taxon>
        <taxon>Chitinophagia</taxon>
        <taxon>Chitinophagales</taxon>
        <taxon>Chitinophagaceae</taxon>
        <taxon>Lacibacter</taxon>
    </lineage>
</organism>
<accession>A0A4Q1CMQ5</accession>
<dbReference type="RefSeq" id="WP_129129729.1">
    <property type="nucleotide sequence ID" value="NZ_SDHW01000001.1"/>
</dbReference>
<dbReference type="PROSITE" id="PS51257">
    <property type="entry name" value="PROKAR_LIPOPROTEIN"/>
    <property type="match status" value="1"/>
</dbReference>
<comment type="caution">
    <text evidence="1">The sequence shown here is derived from an EMBL/GenBank/DDBJ whole genome shotgun (WGS) entry which is preliminary data.</text>
</comment>
<protein>
    <recommendedName>
        <fullName evidence="3">Lipoprotein</fullName>
    </recommendedName>
</protein>
<dbReference type="OrthoDB" id="9852115at2"/>
<keyword evidence="2" id="KW-1185">Reference proteome</keyword>
<evidence type="ECO:0000313" key="2">
    <source>
        <dbReference type="Proteomes" id="UP000290204"/>
    </source>
</evidence>
<gene>
    <name evidence="1" type="ORF">ESA94_04930</name>
</gene>
<dbReference type="EMBL" id="SDHW01000001">
    <property type="protein sequence ID" value="RXK62358.1"/>
    <property type="molecule type" value="Genomic_DNA"/>
</dbReference>
<dbReference type="AlphaFoldDB" id="A0A4Q1CMQ5"/>
<evidence type="ECO:0008006" key="3">
    <source>
        <dbReference type="Google" id="ProtNLM"/>
    </source>
</evidence>
<evidence type="ECO:0000313" key="1">
    <source>
        <dbReference type="EMBL" id="RXK62358.1"/>
    </source>
</evidence>
<dbReference type="Proteomes" id="UP000290204">
    <property type="component" value="Unassembled WGS sequence"/>
</dbReference>
<name>A0A4Q1CMQ5_9BACT</name>